<gene>
    <name evidence="2" type="ORF">E2562_036479</name>
</gene>
<dbReference type="AlphaFoldDB" id="A0A6G1DTP5"/>
<dbReference type="EMBL" id="SPHZ02000006">
    <property type="protein sequence ID" value="KAF0915474.1"/>
    <property type="molecule type" value="Genomic_DNA"/>
</dbReference>
<evidence type="ECO:0000313" key="3">
    <source>
        <dbReference type="Proteomes" id="UP000479710"/>
    </source>
</evidence>
<feature type="compositionally biased region" description="Low complexity" evidence="1">
    <location>
        <begin position="127"/>
        <end position="158"/>
    </location>
</feature>
<evidence type="ECO:0000256" key="1">
    <source>
        <dbReference type="SAM" id="MobiDB-lite"/>
    </source>
</evidence>
<dbReference type="Proteomes" id="UP000479710">
    <property type="component" value="Unassembled WGS sequence"/>
</dbReference>
<organism evidence="2 3">
    <name type="scientific">Oryza meyeriana var. granulata</name>
    <dbReference type="NCBI Taxonomy" id="110450"/>
    <lineage>
        <taxon>Eukaryota</taxon>
        <taxon>Viridiplantae</taxon>
        <taxon>Streptophyta</taxon>
        <taxon>Embryophyta</taxon>
        <taxon>Tracheophyta</taxon>
        <taxon>Spermatophyta</taxon>
        <taxon>Magnoliopsida</taxon>
        <taxon>Liliopsida</taxon>
        <taxon>Poales</taxon>
        <taxon>Poaceae</taxon>
        <taxon>BOP clade</taxon>
        <taxon>Oryzoideae</taxon>
        <taxon>Oryzeae</taxon>
        <taxon>Oryzinae</taxon>
        <taxon>Oryza</taxon>
        <taxon>Oryza meyeriana</taxon>
    </lineage>
</organism>
<evidence type="ECO:0000313" key="2">
    <source>
        <dbReference type="EMBL" id="KAF0915474.1"/>
    </source>
</evidence>
<keyword evidence="3" id="KW-1185">Reference proteome</keyword>
<sequence length="232" mass="24782">MEQPAPIASHLQRPPRIQSHGARWCQIRILNTIAAAADARCVDTHSELYTALAAEVRPSHLLGRLHALRPIHSEGPPLPPPSSSTNHLIAALATALHAYYPITGRFVTNKHPDGGCSISIGCDSQASRSSTPSPMVSPSSTSSLSMLTSRPSSTLSSRFKTPSTMMATIAPSSSSRLSPTGTGPLTSCPSLLKWWSPQGDGTPIVLSYADLSELIKRLEPPPLRERMLHISS</sequence>
<feature type="region of interest" description="Disordered" evidence="1">
    <location>
        <begin position="126"/>
        <end position="158"/>
    </location>
</feature>
<name>A0A6G1DTP5_9ORYZ</name>
<proteinExistence type="predicted"/>
<accession>A0A6G1DTP5</accession>
<reference evidence="2 3" key="1">
    <citation type="submission" date="2019-11" db="EMBL/GenBank/DDBJ databases">
        <title>Whole genome sequence of Oryza granulata.</title>
        <authorList>
            <person name="Li W."/>
        </authorList>
    </citation>
    <scope>NUCLEOTIDE SEQUENCE [LARGE SCALE GENOMIC DNA]</scope>
    <source>
        <strain evidence="3">cv. Menghai</strain>
        <tissue evidence="2">Leaf</tissue>
    </source>
</reference>
<protein>
    <submittedName>
        <fullName evidence="2">Uncharacterized protein</fullName>
    </submittedName>
</protein>
<comment type="caution">
    <text evidence="2">The sequence shown here is derived from an EMBL/GenBank/DDBJ whole genome shotgun (WGS) entry which is preliminary data.</text>
</comment>